<dbReference type="GO" id="GO:0016787">
    <property type="term" value="F:hydrolase activity"/>
    <property type="evidence" value="ECO:0007669"/>
    <property type="project" value="UniProtKB-KW"/>
</dbReference>
<dbReference type="Pfam" id="PF00925">
    <property type="entry name" value="GTP_cyclohydro2"/>
    <property type="match status" value="1"/>
</dbReference>
<dbReference type="PATRIC" id="fig|749927.5.peg.9437"/>
<dbReference type="InterPro" id="IPR032677">
    <property type="entry name" value="GTP_cyclohydro_II"/>
</dbReference>
<reference evidence="6 7" key="1">
    <citation type="journal article" date="2010" name="Cell Res.">
        <title>Complete genome sequence of the rifamycin SV-producing Amycolatopsis mediterranei U32 revealed its genetic characteristics in phylogeny and metabolism.</title>
        <authorList>
            <person name="Zhao W."/>
            <person name="Zhong Y."/>
            <person name="Yuan H."/>
            <person name="Wang J."/>
            <person name="Zheng H."/>
            <person name="Wang Y."/>
            <person name="Cen X."/>
            <person name="Xu F."/>
            <person name="Bai J."/>
            <person name="Han X."/>
            <person name="Lu G."/>
            <person name="Zhu Y."/>
            <person name="Shao Z."/>
            <person name="Yan H."/>
            <person name="Li C."/>
            <person name="Peng N."/>
            <person name="Zhang Z."/>
            <person name="Zhang Y."/>
            <person name="Lin W."/>
            <person name="Fan Y."/>
            <person name="Qin Z."/>
            <person name="Hu Y."/>
            <person name="Zhu B."/>
            <person name="Wang S."/>
            <person name="Ding X."/>
            <person name="Zhao G.P."/>
        </authorList>
    </citation>
    <scope>NUCLEOTIDE SEQUENCE [LARGE SCALE GENOMIC DNA]</scope>
    <source>
        <strain evidence="7">U-32</strain>
    </source>
</reference>
<keyword evidence="6" id="KW-0378">Hydrolase</keyword>
<dbReference type="GO" id="GO:0009231">
    <property type="term" value="P:riboflavin biosynthetic process"/>
    <property type="evidence" value="ECO:0007669"/>
    <property type="project" value="UniProtKB-UniPathway"/>
</dbReference>
<organism evidence="6 7">
    <name type="scientific">Amycolatopsis mediterranei (strain U-32)</name>
    <dbReference type="NCBI Taxonomy" id="749927"/>
    <lineage>
        <taxon>Bacteria</taxon>
        <taxon>Bacillati</taxon>
        <taxon>Actinomycetota</taxon>
        <taxon>Actinomycetes</taxon>
        <taxon>Pseudonocardiales</taxon>
        <taxon>Pseudonocardiaceae</taxon>
        <taxon>Amycolatopsis</taxon>
    </lineage>
</organism>
<evidence type="ECO:0000313" key="6">
    <source>
        <dbReference type="EMBL" id="ADJ50782.1"/>
    </source>
</evidence>
<dbReference type="AlphaFoldDB" id="A0A0H3DKN8"/>
<evidence type="ECO:0000256" key="1">
    <source>
        <dbReference type="ARBA" id="ARBA00005104"/>
    </source>
</evidence>
<protein>
    <submittedName>
        <fullName evidence="6">GTP cyclohydrolase II/3,4-dihydroxy 2-butanone 4-phosphate synthase</fullName>
    </submittedName>
</protein>
<dbReference type="OrthoDB" id="9793111at2"/>
<evidence type="ECO:0000259" key="5">
    <source>
        <dbReference type="Pfam" id="PF00925"/>
    </source>
</evidence>
<proteinExistence type="predicted"/>
<evidence type="ECO:0000256" key="2">
    <source>
        <dbReference type="ARBA" id="ARBA00022619"/>
    </source>
</evidence>
<feature type="region of interest" description="Disordered" evidence="4">
    <location>
        <begin position="220"/>
        <end position="243"/>
    </location>
</feature>
<dbReference type="Gene3D" id="3.40.50.10990">
    <property type="entry name" value="GTP cyclohydrolase II"/>
    <property type="match status" value="1"/>
</dbReference>
<dbReference type="EMBL" id="CP002000">
    <property type="protein sequence ID" value="ADJ50782.1"/>
    <property type="molecule type" value="Genomic_DNA"/>
</dbReference>
<dbReference type="InterPro" id="IPR036144">
    <property type="entry name" value="RibA-like_sf"/>
</dbReference>
<dbReference type="PANTHER" id="PTHR21327:SF18">
    <property type="entry name" value="3,4-DIHYDROXY-2-BUTANONE 4-PHOSPHATE SYNTHASE"/>
    <property type="match status" value="1"/>
</dbReference>
<gene>
    <name evidence="6" type="ordered locus">AMED_9093</name>
</gene>
<accession>A0A0H3DKN8</accession>
<dbReference type="SUPFAM" id="SSF142695">
    <property type="entry name" value="RibA-like"/>
    <property type="match status" value="1"/>
</dbReference>
<name>A0A0H3DKN8_AMYMU</name>
<keyword evidence="3" id="KW-0479">Metal-binding</keyword>
<dbReference type="GO" id="GO:0008686">
    <property type="term" value="F:3,4-dihydroxy-2-butanone-4-phosphate synthase activity"/>
    <property type="evidence" value="ECO:0007669"/>
    <property type="project" value="TreeGrafter"/>
</dbReference>
<keyword evidence="2" id="KW-0686">Riboflavin biosynthesis</keyword>
<sequence>MTEVVEHELQDRDGDFRVVVLGGTDQPNPACAAVFGEPRDGCLVRIQSRCLYGEIFGSTNCDCLFQLGKSLEEIKQHSGVLIYLDQEGRGAGLLTKARGYRLCQETGVDTFAAYAAMECKADTRSYGDAVALLKQLGLKEVTLLTNNPGKLEGLELGDIKVRPRPLLIPEPGEHTLAYLVAKRDNQEHMLSIAARLRWRVIRFAGSRWLSPRRAALRKAAAHPVGAVAETGTGGARPNEKQAA</sequence>
<dbReference type="GeneID" id="92876690"/>
<dbReference type="UniPathway" id="UPA00275"/>
<dbReference type="PANTHER" id="PTHR21327">
    <property type="entry name" value="GTP CYCLOHYDROLASE II-RELATED"/>
    <property type="match status" value="1"/>
</dbReference>
<dbReference type="NCBIfam" id="NF001591">
    <property type="entry name" value="PRK00393.1"/>
    <property type="match status" value="1"/>
</dbReference>
<dbReference type="GO" id="GO:0046872">
    <property type="term" value="F:metal ion binding"/>
    <property type="evidence" value="ECO:0007669"/>
    <property type="project" value="UniProtKB-KW"/>
</dbReference>
<dbReference type="HOGENOM" id="CLU_020273_2_1_11"/>
<evidence type="ECO:0000256" key="4">
    <source>
        <dbReference type="SAM" id="MobiDB-lite"/>
    </source>
</evidence>
<feature type="domain" description="GTP cyclohydrolase II" evidence="5">
    <location>
        <begin position="4"/>
        <end position="162"/>
    </location>
</feature>
<dbReference type="Proteomes" id="UP000000328">
    <property type="component" value="Chromosome"/>
</dbReference>
<comment type="pathway">
    <text evidence="1">Cofactor biosynthesis; riboflavin biosynthesis.</text>
</comment>
<dbReference type="GO" id="GO:0005829">
    <property type="term" value="C:cytosol"/>
    <property type="evidence" value="ECO:0007669"/>
    <property type="project" value="TreeGrafter"/>
</dbReference>
<evidence type="ECO:0000256" key="3">
    <source>
        <dbReference type="ARBA" id="ARBA00022723"/>
    </source>
</evidence>
<dbReference type="RefSeq" id="WP_013230801.1">
    <property type="nucleotide sequence ID" value="NC_014318.1"/>
</dbReference>
<dbReference type="eggNOG" id="COG0807">
    <property type="taxonomic scope" value="Bacteria"/>
</dbReference>
<evidence type="ECO:0000313" key="7">
    <source>
        <dbReference type="Proteomes" id="UP000000328"/>
    </source>
</evidence>
<dbReference type="KEGG" id="amd:AMED_9093"/>